<dbReference type="HOGENOM" id="CLU_3332579_0_0_9"/>
<reference evidence="1 2" key="1">
    <citation type="submission" date="2013-10" db="EMBL/GenBank/DDBJ databases">
        <title>The Genome Sequence of Ruminococcus lactaris CC59_002D.</title>
        <authorList>
            <consortium name="The Broad Institute Genomics Platform"/>
            <person name="Earl A."/>
            <person name="Allen-Vercoe E."/>
            <person name="Daigneault M."/>
            <person name="Young S.K."/>
            <person name="Zeng Q."/>
            <person name="Gargeya S."/>
            <person name="Fitzgerald M."/>
            <person name="Abouelleil A."/>
            <person name="Alvarado L."/>
            <person name="Chapman S.B."/>
            <person name="Gainer-Dewar J."/>
            <person name="Goldberg J."/>
            <person name="Griggs A."/>
            <person name="Gujja S."/>
            <person name="Hansen M."/>
            <person name="Howarth C."/>
            <person name="Imamovic A."/>
            <person name="Ireland A."/>
            <person name="Larimer J."/>
            <person name="McCowan C."/>
            <person name="Murphy C."/>
            <person name="Pearson M."/>
            <person name="Poon T.W."/>
            <person name="Priest M."/>
            <person name="Roberts A."/>
            <person name="Saif S."/>
            <person name="Shea T."/>
            <person name="Sykes S."/>
            <person name="Wortman J."/>
            <person name="Nusbaum C."/>
            <person name="Birren B."/>
        </authorList>
    </citation>
    <scope>NUCLEOTIDE SEQUENCE [LARGE SCALE GENOMIC DNA]</scope>
    <source>
        <strain evidence="1 2">CC59_002D</strain>
    </source>
</reference>
<protein>
    <submittedName>
        <fullName evidence="1">Uncharacterized protein</fullName>
    </submittedName>
</protein>
<gene>
    <name evidence="1" type="ORF">HMPREF1202_00588</name>
</gene>
<name>V8CB06_9FIRM</name>
<dbReference type="EMBL" id="AZJE01000007">
    <property type="protein sequence ID" value="ETD24524.1"/>
    <property type="molecule type" value="Genomic_DNA"/>
</dbReference>
<comment type="caution">
    <text evidence="1">The sequence shown here is derived from an EMBL/GenBank/DDBJ whole genome shotgun (WGS) entry which is preliminary data.</text>
</comment>
<evidence type="ECO:0000313" key="2">
    <source>
        <dbReference type="Proteomes" id="UP000018683"/>
    </source>
</evidence>
<organism evidence="1 2">
    <name type="scientific">[Ruminococcus] lactaris CC59_002D</name>
    <dbReference type="NCBI Taxonomy" id="1073376"/>
    <lineage>
        <taxon>Bacteria</taxon>
        <taxon>Bacillati</taxon>
        <taxon>Bacillota</taxon>
        <taxon>Clostridia</taxon>
        <taxon>Lachnospirales</taxon>
        <taxon>Lachnospiraceae</taxon>
        <taxon>Mediterraneibacter</taxon>
    </lineage>
</organism>
<evidence type="ECO:0000313" key="1">
    <source>
        <dbReference type="EMBL" id="ETD24524.1"/>
    </source>
</evidence>
<proteinExistence type="predicted"/>
<sequence>MHCPAQAVWAAEAGEKVAHKEKLCYAIAVKVYARREAL</sequence>
<accession>V8CB06</accession>
<dbReference type="PATRIC" id="fig|1073376.3.peg.610"/>
<dbReference type="Proteomes" id="UP000018683">
    <property type="component" value="Unassembled WGS sequence"/>
</dbReference>
<dbReference type="AlphaFoldDB" id="V8CB06"/>